<evidence type="ECO:0000313" key="7">
    <source>
        <dbReference type="EMBL" id="PZR33330.1"/>
    </source>
</evidence>
<evidence type="ECO:0000256" key="2">
    <source>
        <dbReference type="ARBA" id="ARBA00022723"/>
    </source>
</evidence>
<protein>
    <submittedName>
        <fullName evidence="7">Taurine dioxygenase</fullName>
    </submittedName>
</protein>
<evidence type="ECO:0000256" key="1">
    <source>
        <dbReference type="ARBA" id="ARBA00005896"/>
    </source>
</evidence>
<proteinExistence type="inferred from homology"/>
<dbReference type="PANTHER" id="PTHR30468">
    <property type="entry name" value="ALPHA-KETOGLUTARATE-DEPENDENT SULFONATE DIOXYGENASE"/>
    <property type="match status" value="1"/>
</dbReference>
<keyword evidence="3 7" id="KW-0223">Dioxygenase</keyword>
<accession>A0A2W5V0D2</accession>
<comment type="similarity">
    <text evidence="1">Belongs to the TfdA dioxygenase family.</text>
</comment>
<name>A0A2W5V0D2_9CAUL</name>
<evidence type="ECO:0000313" key="8">
    <source>
        <dbReference type="Proteomes" id="UP000249393"/>
    </source>
</evidence>
<keyword evidence="5" id="KW-0408">Iron</keyword>
<gene>
    <name evidence="7" type="ORF">DI526_13745</name>
</gene>
<organism evidence="7 8">
    <name type="scientific">Caulobacter segnis</name>
    <dbReference type="NCBI Taxonomy" id="88688"/>
    <lineage>
        <taxon>Bacteria</taxon>
        <taxon>Pseudomonadati</taxon>
        <taxon>Pseudomonadota</taxon>
        <taxon>Alphaproteobacteria</taxon>
        <taxon>Caulobacterales</taxon>
        <taxon>Caulobacteraceae</taxon>
        <taxon>Caulobacter</taxon>
    </lineage>
</organism>
<keyword evidence="2" id="KW-0479">Metal-binding</keyword>
<dbReference type="Proteomes" id="UP000249393">
    <property type="component" value="Unassembled WGS sequence"/>
</dbReference>
<evidence type="ECO:0000256" key="5">
    <source>
        <dbReference type="ARBA" id="ARBA00023004"/>
    </source>
</evidence>
<evidence type="ECO:0000256" key="4">
    <source>
        <dbReference type="ARBA" id="ARBA00023002"/>
    </source>
</evidence>
<feature type="domain" description="TauD/TfdA-like" evidence="6">
    <location>
        <begin position="7"/>
        <end position="263"/>
    </location>
</feature>
<sequence length="270" mass="30659">MAYDVLDVKPMTRRIGAEVFGVDLGKPLSNRQFEEVHQALLQHQVIFFRDQDMSHEAHKDLGRKFGDLAIHSGVPGLPDHPEIVAIHADANSKFVAGENWHSDLTCDPEPPLGSILYMKVLPEHGGDTCFASMYWAYDTLSDKMKAYLEGLSAVHDANPVYKAIFPDIDRKYNCSTHPIVRTHPVTGRKSLFVNPSYTTHIEGLPKAESAAILGYLYQHASNPDFQVRFRWRPNSVAFWDNRCTWHQAIWDYFPDTRTGYRVTVAGDKPF</sequence>
<dbReference type="PANTHER" id="PTHR30468:SF1">
    <property type="entry name" value="ALPHA-KETOGLUTARATE-DEPENDENT SULFONATE DIOXYGENASE"/>
    <property type="match status" value="1"/>
</dbReference>
<comment type="caution">
    <text evidence="7">The sequence shown here is derived from an EMBL/GenBank/DDBJ whole genome shotgun (WGS) entry which is preliminary data.</text>
</comment>
<dbReference type="FunFam" id="3.60.130.10:FF:000007">
    <property type="entry name" value="Alpha-ketoglutarate-dependent taurine dioxygenase"/>
    <property type="match status" value="1"/>
</dbReference>
<keyword evidence="4" id="KW-0560">Oxidoreductase</keyword>
<dbReference type="RefSeq" id="WP_304278982.1">
    <property type="nucleotide sequence ID" value="NZ_QFQZ01000043.1"/>
</dbReference>
<dbReference type="SUPFAM" id="SSF51197">
    <property type="entry name" value="Clavaminate synthase-like"/>
    <property type="match status" value="1"/>
</dbReference>
<dbReference type="GO" id="GO:0005737">
    <property type="term" value="C:cytoplasm"/>
    <property type="evidence" value="ECO:0007669"/>
    <property type="project" value="TreeGrafter"/>
</dbReference>
<dbReference type="GO" id="GO:0006790">
    <property type="term" value="P:sulfur compound metabolic process"/>
    <property type="evidence" value="ECO:0007669"/>
    <property type="project" value="TreeGrafter"/>
</dbReference>
<dbReference type="EMBL" id="QFQZ01000043">
    <property type="protein sequence ID" value="PZR33330.1"/>
    <property type="molecule type" value="Genomic_DNA"/>
</dbReference>
<dbReference type="InterPro" id="IPR003819">
    <property type="entry name" value="TauD/TfdA-like"/>
</dbReference>
<reference evidence="7 8" key="1">
    <citation type="submission" date="2017-08" db="EMBL/GenBank/DDBJ databases">
        <title>Infants hospitalized years apart are colonized by the same room-sourced microbial strains.</title>
        <authorList>
            <person name="Brooks B."/>
            <person name="Olm M.R."/>
            <person name="Firek B.A."/>
            <person name="Baker R."/>
            <person name="Thomas B.C."/>
            <person name="Morowitz M.J."/>
            <person name="Banfield J.F."/>
        </authorList>
    </citation>
    <scope>NUCLEOTIDE SEQUENCE [LARGE SCALE GENOMIC DNA]</scope>
    <source>
        <strain evidence="7">S2_003_000_R2_4</strain>
    </source>
</reference>
<dbReference type="Gene3D" id="3.60.130.10">
    <property type="entry name" value="Clavaminate synthase-like"/>
    <property type="match status" value="1"/>
</dbReference>
<dbReference type="InterPro" id="IPR042098">
    <property type="entry name" value="TauD-like_sf"/>
</dbReference>
<dbReference type="GO" id="GO:0046872">
    <property type="term" value="F:metal ion binding"/>
    <property type="evidence" value="ECO:0007669"/>
    <property type="project" value="UniProtKB-KW"/>
</dbReference>
<evidence type="ECO:0000259" key="6">
    <source>
        <dbReference type="Pfam" id="PF02668"/>
    </source>
</evidence>
<dbReference type="Pfam" id="PF02668">
    <property type="entry name" value="TauD"/>
    <property type="match status" value="1"/>
</dbReference>
<evidence type="ECO:0000256" key="3">
    <source>
        <dbReference type="ARBA" id="ARBA00022964"/>
    </source>
</evidence>
<dbReference type="GO" id="GO:0000908">
    <property type="term" value="F:taurine dioxygenase activity"/>
    <property type="evidence" value="ECO:0007669"/>
    <property type="project" value="TreeGrafter"/>
</dbReference>
<dbReference type="InterPro" id="IPR051323">
    <property type="entry name" value="AtsK-like"/>
</dbReference>
<dbReference type="AlphaFoldDB" id="A0A2W5V0D2"/>